<dbReference type="InterPro" id="IPR009057">
    <property type="entry name" value="Homeodomain-like_sf"/>
</dbReference>
<feature type="region of interest" description="Disordered" evidence="7">
    <location>
        <begin position="1"/>
        <end position="106"/>
    </location>
</feature>
<evidence type="ECO:0000256" key="3">
    <source>
        <dbReference type="ARBA" id="ARBA00023155"/>
    </source>
</evidence>
<comment type="subcellular location">
    <subcellularLocation>
        <location evidence="1 5 6">Nucleus</location>
    </subcellularLocation>
</comment>
<dbReference type="GO" id="GO:0000981">
    <property type="term" value="F:DNA-binding transcription factor activity, RNA polymerase II-specific"/>
    <property type="evidence" value="ECO:0007669"/>
    <property type="project" value="InterPro"/>
</dbReference>
<dbReference type="OrthoDB" id="696761at2759"/>
<protein>
    <recommendedName>
        <fullName evidence="8">Homeobox domain-containing protein</fullName>
    </recommendedName>
</protein>
<sequence>MQNMMDGHHQLAMMQQQQHQNHGQQQQQQQQHPPQAATSESDARGPRHDELLMESKSASDNKEGGAGSGSGGEELQEDLSLQPARKKRYHRHIQHQIQEYPHPDDKQRKELSWELGLEPLQVKFWFQNKRTQMKVCRV</sequence>
<evidence type="ECO:0000256" key="4">
    <source>
        <dbReference type="ARBA" id="ARBA00023242"/>
    </source>
</evidence>
<dbReference type="AlphaFoldDB" id="A0A811QBY0"/>
<dbReference type="GO" id="GO:0005634">
    <property type="term" value="C:nucleus"/>
    <property type="evidence" value="ECO:0007669"/>
    <property type="project" value="UniProtKB-SubCell"/>
</dbReference>
<proteinExistence type="predicted"/>
<dbReference type="SMART" id="SM00389">
    <property type="entry name" value="HOX"/>
    <property type="match status" value="1"/>
</dbReference>
<evidence type="ECO:0000256" key="5">
    <source>
        <dbReference type="PROSITE-ProRule" id="PRU00108"/>
    </source>
</evidence>
<feature type="compositionally biased region" description="Basic and acidic residues" evidence="7">
    <location>
        <begin position="41"/>
        <end position="63"/>
    </location>
</feature>
<dbReference type="GO" id="GO:0003677">
    <property type="term" value="F:DNA binding"/>
    <property type="evidence" value="ECO:0007669"/>
    <property type="project" value="UniProtKB-UniRule"/>
</dbReference>
<evidence type="ECO:0000313" key="9">
    <source>
        <dbReference type="EMBL" id="CAD6253614.1"/>
    </source>
</evidence>
<organism evidence="9 10">
    <name type="scientific">Miscanthus lutarioriparius</name>
    <dbReference type="NCBI Taxonomy" id="422564"/>
    <lineage>
        <taxon>Eukaryota</taxon>
        <taxon>Viridiplantae</taxon>
        <taxon>Streptophyta</taxon>
        <taxon>Embryophyta</taxon>
        <taxon>Tracheophyta</taxon>
        <taxon>Spermatophyta</taxon>
        <taxon>Magnoliopsida</taxon>
        <taxon>Liliopsida</taxon>
        <taxon>Poales</taxon>
        <taxon>Poaceae</taxon>
        <taxon>PACMAD clade</taxon>
        <taxon>Panicoideae</taxon>
        <taxon>Andropogonodae</taxon>
        <taxon>Andropogoneae</taxon>
        <taxon>Saccharinae</taxon>
        <taxon>Miscanthus</taxon>
    </lineage>
</organism>
<evidence type="ECO:0000256" key="2">
    <source>
        <dbReference type="ARBA" id="ARBA00023125"/>
    </source>
</evidence>
<dbReference type="Proteomes" id="UP000604825">
    <property type="component" value="Unassembled WGS sequence"/>
</dbReference>
<feature type="compositionally biased region" description="Basic residues" evidence="7">
    <location>
        <begin position="84"/>
        <end position="94"/>
    </location>
</feature>
<dbReference type="CDD" id="cd00086">
    <property type="entry name" value="homeodomain"/>
    <property type="match status" value="1"/>
</dbReference>
<evidence type="ECO:0000259" key="8">
    <source>
        <dbReference type="PROSITE" id="PS50071"/>
    </source>
</evidence>
<evidence type="ECO:0000256" key="6">
    <source>
        <dbReference type="RuleBase" id="RU000682"/>
    </source>
</evidence>
<dbReference type="PANTHER" id="PTHR45654:SF80">
    <property type="entry name" value="HOMEOBOX-LEUCINE ZIPPER PROTEIN ROC7"/>
    <property type="match status" value="1"/>
</dbReference>
<reference evidence="9" key="1">
    <citation type="submission" date="2020-10" db="EMBL/GenBank/DDBJ databases">
        <authorList>
            <person name="Han B."/>
            <person name="Lu T."/>
            <person name="Zhao Q."/>
            <person name="Huang X."/>
            <person name="Zhao Y."/>
        </authorList>
    </citation>
    <scope>NUCLEOTIDE SEQUENCE</scope>
</reference>
<dbReference type="PROSITE" id="PS50071">
    <property type="entry name" value="HOMEOBOX_2"/>
    <property type="match status" value="1"/>
</dbReference>
<dbReference type="InterPro" id="IPR017970">
    <property type="entry name" value="Homeobox_CS"/>
</dbReference>
<evidence type="ECO:0000256" key="7">
    <source>
        <dbReference type="SAM" id="MobiDB-lite"/>
    </source>
</evidence>
<gene>
    <name evidence="9" type="ORF">NCGR_LOCUS37238</name>
</gene>
<dbReference type="InterPro" id="IPR001356">
    <property type="entry name" value="HD"/>
</dbReference>
<evidence type="ECO:0000256" key="1">
    <source>
        <dbReference type="ARBA" id="ARBA00004123"/>
    </source>
</evidence>
<dbReference type="Gene3D" id="1.10.10.60">
    <property type="entry name" value="Homeodomain-like"/>
    <property type="match status" value="1"/>
</dbReference>
<name>A0A811QBY0_9POAL</name>
<comment type="caution">
    <text evidence="9">The sequence shown here is derived from an EMBL/GenBank/DDBJ whole genome shotgun (WGS) entry which is preliminary data.</text>
</comment>
<keyword evidence="2 5" id="KW-0238">DNA-binding</keyword>
<keyword evidence="10" id="KW-1185">Reference proteome</keyword>
<dbReference type="EMBL" id="CAJGYO010000009">
    <property type="protein sequence ID" value="CAD6253614.1"/>
    <property type="molecule type" value="Genomic_DNA"/>
</dbReference>
<accession>A0A811QBY0</accession>
<feature type="compositionally biased region" description="Low complexity" evidence="7">
    <location>
        <begin position="10"/>
        <end position="36"/>
    </location>
</feature>
<keyword evidence="4 5" id="KW-0539">Nucleus</keyword>
<dbReference type="PANTHER" id="PTHR45654">
    <property type="entry name" value="HOMEOBOX-LEUCINE ZIPPER PROTEIN MERISTEM L1"/>
    <property type="match status" value="1"/>
</dbReference>
<evidence type="ECO:0000313" key="10">
    <source>
        <dbReference type="Proteomes" id="UP000604825"/>
    </source>
</evidence>
<dbReference type="InterPro" id="IPR042160">
    <property type="entry name" value="HD-Zip_IV"/>
</dbReference>
<feature type="DNA-binding region" description="Homeobox" evidence="5">
    <location>
        <begin position="95"/>
        <end position="137"/>
    </location>
</feature>
<dbReference type="PROSITE" id="PS00027">
    <property type="entry name" value="HOMEOBOX_1"/>
    <property type="match status" value="1"/>
</dbReference>
<dbReference type="Pfam" id="PF00046">
    <property type="entry name" value="Homeodomain"/>
    <property type="match status" value="1"/>
</dbReference>
<dbReference type="SUPFAM" id="SSF46689">
    <property type="entry name" value="Homeodomain-like"/>
    <property type="match status" value="1"/>
</dbReference>
<feature type="domain" description="Homeobox" evidence="8">
    <location>
        <begin position="93"/>
        <end position="136"/>
    </location>
</feature>
<keyword evidence="3 5" id="KW-0371">Homeobox</keyword>